<comment type="caution">
    <text evidence="1">The sequence shown here is derived from an EMBL/GenBank/DDBJ whole genome shotgun (WGS) entry which is preliminary data.</text>
</comment>
<dbReference type="InterPro" id="IPR036866">
    <property type="entry name" value="RibonucZ/Hydroxyglut_hydro"/>
</dbReference>
<dbReference type="AlphaFoldDB" id="M0EM41"/>
<sequence length="53" mass="5620">REAADLAEAMAPDLVVPIHYDTFDLLEADGEAFAGDVASRSIPVAFDARSANQ</sequence>
<gene>
    <name evidence="1" type="ORF">C464_07690</name>
</gene>
<keyword evidence="2" id="KW-1185">Reference proteome</keyword>
<evidence type="ECO:0008006" key="3">
    <source>
        <dbReference type="Google" id="ProtNLM"/>
    </source>
</evidence>
<feature type="non-terminal residue" evidence="1">
    <location>
        <position position="1"/>
    </location>
</feature>
<dbReference type="PATRIC" id="fig|1227466.3.peg.1550"/>
<evidence type="ECO:0000313" key="2">
    <source>
        <dbReference type="Proteomes" id="UP000011509"/>
    </source>
</evidence>
<organism evidence="1 2">
    <name type="scientific">Halorubrum coriense DSM 10284</name>
    <dbReference type="NCBI Taxonomy" id="1227466"/>
    <lineage>
        <taxon>Archaea</taxon>
        <taxon>Methanobacteriati</taxon>
        <taxon>Methanobacteriota</taxon>
        <taxon>Stenosarchaea group</taxon>
        <taxon>Halobacteria</taxon>
        <taxon>Halobacteriales</taxon>
        <taxon>Haloferacaceae</taxon>
        <taxon>Halorubrum</taxon>
    </lineage>
</organism>
<evidence type="ECO:0000313" key="1">
    <source>
        <dbReference type="EMBL" id="ELZ47952.1"/>
    </source>
</evidence>
<accession>M0EM41</accession>
<name>M0EM41_9EURY</name>
<dbReference type="EMBL" id="AOJL01000031">
    <property type="protein sequence ID" value="ELZ47952.1"/>
    <property type="molecule type" value="Genomic_DNA"/>
</dbReference>
<reference evidence="1 2" key="1">
    <citation type="journal article" date="2014" name="PLoS Genet.">
        <title>Phylogenetically driven sequencing of extremely halophilic archaea reveals strategies for static and dynamic osmo-response.</title>
        <authorList>
            <person name="Becker E.A."/>
            <person name="Seitzer P.M."/>
            <person name="Tritt A."/>
            <person name="Larsen D."/>
            <person name="Krusor M."/>
            <person name="Yao A.I."/>
            <person name="Wu D."/>
            <person name="Madern D."/>
            <person name="Eisen J.A."/>
            <person name="Darling A.E."/>
            <person name="Facciotti M.T."/>
        </authorList>
    </citation>
    <scope>NUCLEOTIDE SEQUENCE [LARGE SCALE GENOMIC DNA]</scope>
    <source>
        <strain evidence="1 2">DSM 10284</strain>
    </source>
</reference>
<dbReference type="Proteomes" id="UP000011509">
    <property type="component" value="Unassembled WGS sequence"/>
</dbReference>
<dbReference type="Gene3D" id="3.60.15.10">
    <property type="entry name" value="Ribonuclease Z/Hydroxyacylglutathione hydrolase-like"/>
    <property type="match status" value="1"/>
</dbReference>
<protein>
    <recommendedName>
        <fullName evidence="3">Beta-lactamase</fullName>
    </recommendedName>
</protein>
<proteinExistence type="predicted"/>